<reference evidence="3" key="1">
    <citation type="journal article" date="2023" name="Genes Genomics">
        <title>Genomic insights of Leclercia adecarboxylata strains linked to an outbreak in public hospitals in Mexico.</title>
        <authorList>
            <person name="Barrios-Villa E."/>
            <person name="Pacheco-Flores B."/>
            <person name="Lozano-Zarain P."/>
            <person name="Del Campo-Ortega R."/>
            <person name="de Jesus Ascencio-Montiel I."/>
            <person name="Gonzalez-Leon M."/>
            <person name="Camorlinga-Ponce M."/>
            <person name="Gaytan Cervantes F.J."/>
            <person name="Gonzalez Torres C."/>
            <person name="Aguilar E."/>
            <person name="Gonzalez Ibarra J."/>
            <person name="Torres Lopez F.J."/>
            <person name="Rosas-Vargas H."/>
            <person name="Gonzalez-Bonilla C.R."/>
            <person name="Del Carmen Rocha-Gracia R."/>
        </authorList>
    </citation>
    <scope>NUCLEOTIDE SEQUENCE</scope>
    <source>
        <strain evidence="3">Lac40</strain>
    </source>
</reference>
<feature type="coiled-coil region" evidence="1">
    <location>
        <begin position="82"/>
        <end position="112"/>
    </location>
</feature>
<keyword evidence="1" id="KW-0175">Coiled coil</keyword>
<dbReference type="RefSeq" id="WP_224750807.1">
    <property type="nucleotide sequence ID" value="NZ_CP035380.1"/>
</dbReference>
<gene>
    <name evidence="3" type="ORF">OEZ79_20545</name>
</gene>
<sequence>MYYLHTRTADDVLNTLKAYRDDLHEHSLRKPHWPLLDRLISRETEMMPVWENIAQQRLSWQQCHTLLEQIFFAGAYGTQDHNSRLKADYRRLTELNEKIAAQAAALSALLTEQGQILNRNAFSLERTTHIVDLIEMASEQNGHYRSYLRDPLDALRNQYDGKYWPSLEQILNVAAREIPEAEFLHRSEEAIVDGRGEAVPDYLRVLFESIETARSSYWKLPARFTLTDASLAILVTVSLDTDNISNERVKMIRTRLYKEGFPGAWATPRRPPPQRTAAGGKGSKHCIR</sequence>
<dbReference type="AlphaFoldDB" id="A0A9X3YCY6"/>
<name>A0A9X3YCY6_9ENTR</name>
<evidence type="ECO:0000256" key="2">
    <source>
        <dbReference type="SAM" id="MobiDB-lite"/>
    </source>
</evidence>
<feature type="region of interest" description="Disordered" evidence="2">
    <location>
        <begin position="263"/>
        <end position="288"/>
    </location>
</feature>
<dbReference type="EMBL" id="JAOURS010000029">
    <property type="protein sequence ID" value="MDC6640623.1"/>
    <property type="molecule type" value="Genomic_DNA"/>
</dbReference>
<evidence type="ECO:0000313" key="4">
    <source>
        <dbReference type="Proteomes" id="UP001149314"/>
    </source>
</evidence>
<proteinExistence type="predicted"/>
<dbReference type="Proteomes" id="UP001149314">
    <property type="component" value="Unassembled WGS sequence"/>
</dbReference>
<protein>
    <submittedName>
        <fullName evidence="3">Uncharacterized protein</fullName>
    </submittedName>
</protein>
<organism evidence="3 4">
    <name type="scientific">Leclercia adecarboxylata</name>
    <dbReference type="NCBI Taxonomy" id="83655"/>
    <lineage>
        <taxon>Bacteria</taxon>
        <taxon>Pseudomonadati</taxon>
        <taxon>Pseudomonadota</taxon>
        <taxon>Gammaproteobacteria</taxon>
        <taxon>Enterobacterales</taxon>
        <taxon>Enterobacteriaceae</taxon>
        <taxon>Leclercia</taxon>
    </lineage>
</organism>
<evidence type="ECO:0000313" key="3">
    <source>
        <dbReference type="EMBL" id="MDC6640623.1"/>
    </source>
</evidence>
<accession>A0A9X3YCY6</accession>
<comment type="caution">
    <text evidence="3">The sequence shown here is derived from an EMBL/GenBank/DDBJ whole genome shotgun (WGS) entry which is preliminary data.</text>
</comment>
<evidence type="ECO:0000256" key="1">
    <source>
        <dbReference type="SAM" id="Coils"/>
    </source>
</evidence>